<dbReference type="PANTHER" id="PTHR11005">
    <property type="entry name" value="LYSOSOMAL ACID LIPASE-RELATED"/>
    <property type="match status" value="1"/>
</dbReference>
<dbReference type="OrthoDB" id="9974421at2759"/>
<organism evidence="1 2">
    <name type="scientific">Monoraphidium neglectum</name>
    <dbReference type="NCBI Taxonomy" id="145388"/>
    <lineage>
        <taxon>Eukaryota</taxon>
        <taxon>Viridiplantae</taxon>
        <taxon>Chlorophyta</taxon>
        <taxon>core chlorophytes</taxon>
        <taxon>Chlorophyceae</taxon>
        <taxon>CS clade</taxon>
        <taxon>Sphaeropleales</taxon>
        <taxon>Selenastraceae</taxon>
        <taxon>Monoraphidium</taxon>
    </lineage>
</organism>
<dbReference type="STRING" id="145388.A0A0D2LTW6"/>
<keyword evidence="2" id="KW-1185">Reference proteome</keyword>
<proteinExistence type="predicted"/>
<dbReference type="Proteomes" id="UP000054498">
    <property type="component" value="Unassembled WGS sequence"/>
</dbReference>
<name>A0A0D2LTW6_9CHLO</name>
<evidence type="ECO:0000313" key="1">
    <source>
        <dbReference type="EMBL" id="KIY93101.1"/>
    </source>
</evidence>
<dbReference type="SUPFAM" id="SSF53474">
    <property type="entry name" value="alpha/beta-Hydrolases"/>
    <property type="match status" value="1"/>
</dbReference>
<gene>
    <name evidence="1" type="ORF">MNEG_14861</name>
</gene>
<dbReference type="EMBL" id="KK105043">
    <property type="protein sequence ID" value="KIY93101.1"/>
    <property type="molecule type" value="Genomic_DNA"/>
</dbReference>
<dbReference type="Gene3D" id="3.40.50.1820">
    <property type="entry name" value="alpha/beta hydrolase"/>
    <property type="match status" value="1"/>
</dbReference>
<keyword evidence="1" id="KW-0378">Hydrolase</keyword>
<reference evidence="1 2" key="1">
    <citation type="journal article" date="2013" name="BMC Genomics">
        <title>Reconstruction of the lipid metabolism for the microalga Monoraphidium neglectum from its genome sequence reveals characteristics suitable for biofuel production.</title>
        <authorList>
            <person name="Bogen C."/>
            <person name="Al-Dilaimi A."/>
            <person name="Albersmeier A."/>
            <person name="Wichmann J."/>
            <person name="Grundmann M."/>
            <person name="Rupp O."/>
            <person name="Lauersen K.J."/>
            <person name="Blifernez-Klassen O."/>
            <person name="Kalinowski J."/>
            <person name="Goesmann A."/>
            <person name="Mussgnug J.H."/>
            <person name="Kruse O."/>
        </authorList>
    </citation>
    <scope>NUCLEOTIDE SEQUENCE [LARGE SCALE GENOMIC DNA]</scope>
    <source>
        <strain evidence="1 2">SAG 48.87</strain>
    </source>
</reference>
<accession>A0A0D2LTW6</accession>
<protein>
    <submittedName>
        <fullName evidence="1">Triacylglycerol lipase</fullName>
        <ecNumber evidence="1">3.1.1.3</ecNumber>
    </submittedName>
</protein>
<dbReference type="KEGG" id="mng:MNEG_14861"/>
<dbReference type="GeneID" id="25732465"/>
<dbReference type="EC" id="3.1.1.3" evidence="1"/>
<dbReference type="InterPro" id="IPR029058">
    <property type="entry name" value="AB_hydrolase_fold"/>
</dbReference>
<sequence length="308" mass="34040">MLERELQVTGAKSLAYVGHSQGTTVVMALLSSQPQWAERVHLAVLLAPVAFATHVGSAPLVALANFNTDQVFTLLGIREFLPSSEILSRLDGSLCRFEPHLCVNLLAMICGYNDANVDVNRLPVYLNYTPSGTSVQNMAHWCQAMRSSDPGVMSYFDYGTRCTTILGAPRDCNQKRYGRLTAPRYDLSRIDTPLALFTGGEDRLADPADVALLLSRLPRGRIVKWHNDADYEHLDYIWGENAHKRVYAQVLELLEAHNGDDGDDATRAAAAASVCCGGGQARGPRQWWAAALRGAAQWWERRAQRLQL</sequence>
<evidence type="ECO:0000313" key="2">
    <source>
        <dbReference type="Proteomes" id="UP000054498"/>
    </source>
</evidence>
<dbReference type="RefSeq" id="XP_013892121.1">
    <property type="nucleotide sequence ID" value="XM_014036667.1"/>
</dbReference>
<dbReference type="GO" id="GO:0004806">
    <property type="term" value="F:triacylglycerol lipase activity"/>
    <property type="evidence" value="ECO:0007669"/>
    <property type="project" value="UniProtKB-EC"/>
</dbReference>
<dbReference type="AlphaFoldDB" id="A0A0D2LTW6"/>